<name>A0AAD6S7L0_9AGAR</name>
<feature type="compositionally biased region" description="Polar residues" evidence="1">
    <location>
        <begin position="796"/>
        <end position="805"/>
    </location>
</feature>
<gene>
    <name evidence="2" type="ORF">C8F04DRAFT_1194343</name>
</gene>
<dbReference type="EMBL" id="JARJCM010000206">
    <property type="protein sequence ID" value="KAJ7022618.1"/>
    <property type="molecule type" value="Genomic_DNA"/>
</dbReference>
<evidence type="ECO:0000313" key="3">
    <source>
        <dbReference type="Proteomes" id="UP001218188"/>
    </source>
</evidence>
<reference evidence="2" key="1">
    <citation type="submission" date="2023-03" db="EMBL/GenBank/DDBJ databases">
        <title>Massive genome expansion in bonnet fungi (Mycena s.s.) driven by repeated elements and novel gene families across ecological guilds.</title>
        <authorList>
            <consortium name="Lawrence Berkeley National Laboratory"/>
            <person name="Harder C.B."/>
            <person name="Miyauchi S."/>
            <person name="Viragh M."/>
            <person name="Kuo A."/>
            <person name="Thoen E."/>
            <person name="Andreopoulos B."/>
            <person name="Lu D."/>
            <person name="Skrede I."/>
            <person name="Drula E."/>
            <person name="Henrissat B."/>
            <person name="Morin E."/>
            <person name="Kohler A."/>
            <person name="Barry K."/>
            <person name="LaButti K."/>
            <person name="Morin E."/>
            <person name="Salamov A."/>
            <person name="Lipzen A."/>
            <person name="Mereny Z."/>
            <person name="Hegedus B."/>
            <person name="Baldrian P."/>
            <person name="Stursova M."/>
            <person name="Weitz H."/>
            <person name="Taylor A."/>
            <person name="Grigoriev I.V."/>
            <person name="Nagy L.G."/>
            <person name="Martin F."/>
            <person name="Kauserud H."/>
        </authorList>
    </citation>
    <scope>NUCLEOTIDE SEQUENCE</scope>
    <source>
        <strain evidence="2">CBHHK200</strain>
    </source>
</reference>
<keyword evidence="3" id="KW-1185">Reference proteome</keyword>
<dbReference type="Proteomes" id="UP001218188">
    <property type="component" value="Unassembled WGS sequence"/>
</dbReference>
<feature type="region of interest" description="Disordered" evidence="1">
    <location>
        <begin position="1"/>
        <end position="24"/>
    </location>
</feature>
<evidence type="ECO:0000313" key="2">
    <source>
        <dbReference type="EMBL" id="KAJ7022618.1"/>
    </source>
</evidence>
<evidence type="ECO:0000256" key="1">
    <source>
        <dbReference type="SAM" id="MobiDB-lite"/>
    </source>
</evidence>
<feature type="region of interest" description="Disordered" evidence="1">
    <location>
        <begin position="90"/>
        <end position="116"/>
    </location>
</feature>
<protein>
    <submittedName>
        <fullName evidence="2">Uncharacterized protein</fullName>
    </submittedName>
</protein>
<feature type="compositionally biased region" description="Low complexity" evidence="1">
    <location>
        <begin position="939"/>
        <end position="951"/>
    </location>
</feature>
<proteinExistence type="predicted"/>
<comment type="caution">
    <text evidence="2">The sequence shown here is derived from an EMBL/GenBank/DDBJ whole genome shotgun (WGS) entry which is preliminary data.</text>
</comment>
<accession>A0AAD6S7L0</accession>
<feature type="region of interest" description="Disordered" evidence="1">
    <location>
        <begin position="915"/>
        <end position="973"/>
    </location>
</feature>
<organism evidence="2 3">
    <name type="scientific">Mycena alexandri</name>
    <dbReference type="NCBI Taxonomy" id="1745969"/>
    <lineage>
        <taxon>Eukaryota</taxon>
        <taxon>Fungi</taxon>
        <taxon>Dikarya</taxon>
        <taxon>Basidiomycota</taxon>
        <taxon>Agaricomycotina</taxon>
        <taxon>Agaricomycetes</taxon>
        <taxon>Agaricomycetidae</taxon>
        <taxon>Agaricales</taxon>
        <taxon>Marasmiineae</taxon>
        <taxon>Mycenaceae</taxon>
        <taxon>Mycena</taxon>
    </lineage>
</organism>
<feature type="compositionally biased region" description="Polar residues" evidence="1">
    <location>
        <begin position="815"/>
        <end position="825"/>
    </location>
</feature>
<feature type="region of interest" description="Disordered" evidence="1">
    <location>
        <begin position="783"/>
        <end position="825"/>
    </location>
</feature>
<sequence length="1365" mass="149140">MSKARTFPAGPMFRPMGTPAPTAVPKDLQAQVDQALHPRYPTETDAEYQHRAHASGESKRRAAAAFPVDQAAQSLQAPIDRPFKSARFEDSSISAAGRRAVPPLGPTDGISTARPPRTLGPADSISTAGGISFGPAVSGFDNGIGTGITTIDALEAFAAEAQSVIRSIVHRSVGEELASVPPRVRSPKLDNPSKFSGVNNHTQFIQWLEELTTWMRASFMGGDGCANYRITVLKTYLTGNALQWFADYVEPRVGQSTIPYEFASILCAMHRRFITAATAQKASREFEAVRYKAEDGPLKLMDDLVDASSRMREPMPDFIIRQRFMKLIPENIRSLMVLHHALSAEYSDSASLRFHSNQIWDAYNNAAKAPQTFLAATNPTNPPRPTPRPNAAMPARREVAKVAPAGPTTTAVTKPVAAMGAVPNSNNATKHCFKCGEIGHIGSDPICRYYNNFPPAEDDQVDDNWGGSQFDPEDIEEAVPTEPQEGDLVDLIDLADEATPRMGAMGVRYFSMRVEVPVAPLSDQAAEVGLTPLQEYLFAANIYEPANRPRSIENVYGPSAMIDMARIAEHRERNGETPLSEEAQENLRRELVLSHEYPVSKYTSFDEETYRYHLLHDGTGASEDPDEWAIILALGAAESCREEADAVLAGNRGAHVAVSTQQLDYHMDSLVRLAEQFVEPINHNKTLLQAARDIARVTRDGLREAPSTTNAYASGRLRDLRDLGLDILEVTHDAMEAAAPQSATQVRRLEALQSVVVEEMRIRRATGDLEGGNAALNASEIAGSEMTGSPPALVSPTPSNSTFNPDASPPLDTTELPSTTLGNPSAATVIPGWSGNEVVGGPPVPWAPRSNSPTLLTNADDALDAITAQLTRDGRRSPGPSLPLAKILPALFWRAELRWIYGNNVEEYVGPSNSELYLGESDDEREIASSTIPRESDQDSPSAEPSESAISGPPTVGPSEAPNASTTTPDCDDDEVILQSIVSIMGTEAAERFTTYVDRHGTLYVRPSPLPDTHYLSPAMVNAHKTALEEAIQARAEELHCSPAIIRSQITWAPNSGNHYRQGFLDTEPRLMPGTVYHERVASLGPDHDDTNALPGHRIQTLTQRIEHLASVNRPDGDPQVGITDQPKRDINAIACLTAELNIGGVKAYMLFDTGSNTDSLTPEFARSSNCTIFRLAEQVTLQLGCVGSRAPPGWRVVTPSPWTPNHVEEVEDEDDVAARHRRVLPLSDPRVLELEEVIALETPGALSAQSTPLHPPQTPWRPTLTEVDDEEDVPTLPCLPPDYPVIMELEGDCYYYFVDDPRENSEYLDKADDCAGSEEDYVPSPPMRFMVQHSYEDRLVFQQGELARDLPAFKTEPRIPHRRG</sequence>
<feature type="region of interest" description="Disordered" evidence="1">
    <location>
        <begin position="42"/>
        <end position="65"/>
    </location>
</feature>
<feature type="compositionally biased region" description="Basic and acidic residues" evidence="1">
    <location>
        <begin position="47"/>
        <end position="60"/>
    </location>
</feature>